<dbReference type="CDD" id="cd01392">
    <property type="entry name" value="HTH_LacI"/>
    <property type="match status" value="1"/>
</dbReference>
<dbReference type="Pfam" id="PF00356">
    <property type="entry name" value="LacI"/>
    <property type="match status" value="1"/>
</dbReference>
<proteinExistence type="predicted"/>
<dbReference type="PANTHER" id="PTHR30146">
    <property type="entry name" value="LACI-RELATED TRANSCRIPTIONAL REPRESSOR"/>
    <property type="match status" value="1"/>
</dbReference>
<reference evidence="5 6" key="1">
    <citation type="submission" date="2019-03" db="EMBL/GenBank/DDBJ databases">
        <title>Genomic Encyclopedia of Archaeal and Bacterial Type Strains, Phase II (KMG-II): from individual species to whole genera.</title>
        <authorList>
            <person name="Goeker M."/>
        </authorList>
    </citation>
    <scope>NUCLEOTIDE SEQUENCE [LARGE SCALE GENOMIC DNA]</scope>
    <source>
        <strain evidence="5 6">DSM 24323</strain>
    </source>
</reference>
<evidence type="ECO:0000313" key="6">
    <source>
        <dbReference type="Proteomes" id="UP000295371"/>
    </source>
</evidence>
<organism evidence="5 6">
    <name type="scientific">Naumannella halotolerans</name>
    <dbReference type="NCBI Taxonomy" id="993414"/>
    <lineage>
        <taxon>Bacteria</taxon>
        <taxon>Bacillati</taxon>
        <taxon>Actinomycetota</taxon>
        <taxon>Actinomycetes</taxon>
        <taxon>Propionibacteriales</taxon>
        <taxon>Propionibacteriaceae</taxon>
        <taxon>Naumannella</taxon>
    </lineage>
</organism>
<dbReference type="GO" id="GO:0003700">
    <property type="term" value="F:DNA-binding transcription factor activity"/>
    <property type="evidence" value="ECO:0007669"/>
    <property type="project" value="TreeGrafter"/>
</dbReference>
<keyword evidence="6" id="KW-1185">Reference proteome</keyword>
<dbReference type="AlphaFoldDB" id="A0A4R7J786"/>
<gene>
    <name evidence="5" type="ORF">CLV29_0898</name>
</gene>
<dbReference type="SMART" id="SM00354">
    <property type="entry name" value="HTH_LACI"/>
    <property type="match status" value="1"/>
</dbReference>
<accession>A0A4R7J786</accession>
<evidence type="ECO:0000256" key="2">
    <source>
        <dbReference type="ARBA" id="ARBA00023125"/>
    </source>
</evidence>
<dbReference type="Pfam" id="PF13377">
    <property type="entry name" value="Peripla_BP_3"/>
    <property type="match status" value="1"/>
</dbReference>
<name>A0A4R7J786_9ACTN</name>
<dbReference type="CDD" id="cd06267">
    <property type="entry name" value="PBP1_LacI_sugar_binding-like"/>
    <property type="match status" value="1"/>
</dbReference>
<dbReference type="Proteomes" id="UP000295371">
    <property type="component" value="Unassembled WGS sequence"/>
</dbReference>
<dbReference type="EMBL" id="SOAW01000001">
    <property type="protein sequence ID" value="TDT33291.1"/>
    <property type="molecule type" value="Genomic_DNA"/>
</dbReference>
<dbReference type="InterPro" id="IPR000843">
    <property type="entry name" value="HTH_LacI"/>
</dbReference>
<dbReference type="PROSITE" id="PS50932">
    <property type="entry name" value="HTH_LACI_2"/>
    <property type="match status" value="1"/>
</dbReference>
<sequence>MTRSITIRDVARVAAVSVATVSNALNRPDRVSSATRQRVLEAVDELGYVPQAVATQRARQQHRRIGVIGPFGTYASYAVRLRGILEILGSGPSEVILFDHPSASRSPSPRLATLPVAGDLDGLIVLGIPLGGELAERLLDRGLPTVLIDSDDPHFSSIVLDEEHGAQMAAEHLLQAGYERFVYITEGQTPTDYVSHGSRRFASFGRALQDLGVRPADVSSIDARAGTTEAGRHAAAQLTTAADRARVGVLAGHDVLAAGVLQGLRERSVSVPEQVGVIGWDGGDLVEALGLSTIEQPLAESGRLGAEQLNALIKNPQSRLARVVLRPRLVPGWTS</sequence>
<protein>
    <submittedName>
        <fullName evidence="5">LacI family transcriptional regulator</fullName>
    </submittedName>
</protein>
<feature type="domain" description="HTH lacI-type" evidence="4">
    <location>
        <begin position="5"/>
        <end position="59"/>
    </location>
</feature>
<dbReference type="SUPFAM" id="SSF47413">
    <property type="entry name" value="lambda repressor-like DNA-binding domains"/>
    <property type="match status" value="1"/>
</dbReference>
<dbReference type="Gene3D" id="3.40.50.2300">
    <property type="match status" value="2"/>
</dbReference>
<comment type="caution">
    <text evidence="5">The sequence shown here is derived from an EMBL/GenBank/DDBJ whole genome shotgun (WGS) entry which is preliminary data.</text>
</comment>
<dbReference type="InterPro" id="IPR028082">
    <property type="entry name" value="Peripla_BP_I"/>
</dbReference>
<evidence type="ECO:0000259" key="4">
    <source>
        <dbReference type="PROSITE" id="PS50932"/>
    </source>
</evidence>
<evidence type="ECO:0000313" key="5">
    <source>
        <dbReference type="EMBL" id="TDT33291.1"/>
    </source>
</evidence>
<dbReference type="PANTHER" id="PTHR30146:SF109">
    <property type="entry name" value="HTH-TYPE TRANSCRIPTIONAL REGULATOR GALS"/>
    <property type="match status" value="1"/>
</dbReference>
<dbReference type="InterPro" id="IPR046335">
    <property type="entry name" value="LacI/GalR-like_sensor"/>
</dbReference>
<keyword evidence="1" id="KW-0805">Transcription regulation</keyword>
<dbReference type="InterPro" id="IPR010982">
    <property type="entry name" value="Lambda_DNA-bd_dom_sf"/>
</dbReference>
<dbReference type="PROSITE" id="PS00356">
    <property type="entry name" value="HTH_LACI_1"/>
    <property type="match status" value="1"/>
</dbReference>
<keyword evidence="2" id="KW-0238">DNA-binding</keyword>
<dbReference type="GO" id="GO:0000976">
    <property type="term" value="F:transcription cis-regulatory region binding"/>
    <property type="evidence" value="ECO:0007669"/>
    <property type="project" value="TreeGrafter"/>
</dbReference>
<keyword evidence="3" id="KW-0804">Transcription</keyword>
<dbReference type="OrthoDB" id="9798934at2"/>
<dbReference type="RefSeq" id="WP_133753834.1">
    <property type="nucleotide sequence ID" value="NZ_CP171129.1"/>
</dbReference>
<dbReference type="SUPFAM" id="SSF53822">
    <property type="entry name" value="Periplasmic binding protein-like I"/>
    <property type="match status" value="1"/>
</dbReference>
<evidence type="ECO:0000256" key="1">
    <source>
        <dbReference type="ARBA" id="ARBA00023015"/>
    </source>
</evidence>
<dbReference type="Gene3D" id="1.10.260.40">
    <property type="entry name" value="lambda repressor-like DNA-binding domains"/>
    <property type="match status" value="1"/>
</dbReference>
<evidence type="ECO:0000256" key="3">
    <source>
        <dbReference type="ARBA" id="ARBA00023163"/>
    </source>
</evidence>